<comment type="caution">
    <text evidence="1">The sequence shown here is derived from an EMBL/GenBank/DDBJ whole genome shotgun (WGS) entry which is preliminary data.</text>
</comment>
<dbReference type="OrthoDB" id="10413272at2759"/>
<reference evidence="2" key="1">
    <citation type="submission" date="2016-06" db="EMBL/GenBank/DDBJ databases">
        <title>Parallel loss of symbiosis genes in relatives of nitrogen-fixing non-legume Parasponia.</title>
        <authorList>
            <person name="Van Velzen R."/>
            <person name="Holmer R."/>
            <person name="Bu F."/>
            <person name="Rutten L."/>
            <person name="Van Zeijl A."/>
            <person name="Liu W."/>
            <person name="Santuari L."/>
            <person name="Cao Q."/>
            <person name="Sharma T."/>
            <person name="Shen D."/>
            <person name="Roswanjaya Y."/>
            <person name="Wardhani T."/>
            <person name="Kalhor M.S."/>
            <person name="Jansen J."/>
            <person name="Van den Hoogen J."/>
            <person name="Gungor B."/>
            <person name="Hartog M."/>
            <person name="Hontelez J."/>
            <person name="Verver J."/>
            <person name="Yang W.-C."/>
            <person name="Schijlen E."/>
            <person name="Repin R."/>
            <person name="Schilthuizen M."/>
            <person name="Schranz E."/>
            <person name="Heidstra R."/>
            <person name="Miyata K."/>
            <person name="Fedorova E."/>
            <person name="Kohlen W."/>
            <person name="Bisseling T."/>
            <person name="Smit S."/>
            <person name="Geurts R."/>
        </authorList>
    </citation>
    <scope>NUCLEOTIDE SEQUENCE [LARGE SCALE GENOMIC DNA]</scope>
    <source>
        <strain evidence="2">cv. WU1-14</strain>
    </source>
</reference>
<evidence type="ECO:0000313" key="1">
    <source>
        <dbReference type="EMBL" id="PON35311.1"/>
    </source>
</evidence>
<evidence type="ECO:0000313" key="2">
    <source>
        <dbReference type="Proteomes" id="UP000237105"/>
    </source>
</evidence>
<dbReference type="EMBL" id="JXTB01000617">
    <property type="protein sequence ID" value="PON35311.1"/>
    <property type="molecule type" value="Genomic_DNA"/>
</dbReference>
<dbReference type="AlphaFoldDB" id="A0A2P5AFJ7"/>
<sequence>MRKHTYTLARELLPPHLTTLENNQFESKTGSLLLCCGLRSTYVDETIQPHHMNSAGIAQNDLEEALAKFAEWGHCTCPLELVEYIMGLNESLLWVIQEIRMLHQQLKF</sequence>
<name>A0A2P5AFJ7_PARAD</name>
<keyword evidence="2" id="KW-1185">Reference proteome</keyword>
<dbReference type="Proteomes" id="UP000237105">
    <property type="component" value="Unassembled WGS sequence"/>
</dbReference>
<protein>
    <submittedName>
        <fullName evidence="1">Uncharacterized protein</fullName>
    </submittedName>
</protein>
<organism evidence="1 2">
    <name type="scientific">Parasponia andersonii</name>
    <name type="common">Sponia andersonii</name>
    <dbReference type="NCBI Taxonomy" id="3476"/>
    <lineage>
        <taxon>Eukaryota</taxon>
        <taxon>Viridiplantae</taxon>
        <taxon>Streptophyta</taxon>
        <taxon>Embryophyta</taxon>
        <taxon>Tracheophyta</taxon>
        <taxon>Spermatophyta</taxon>
        <taxon>Magnoliopsida</taxon>
        <taxon>eudicotyledons</taxon>
        <taxon>Gunneridae</taxon>
        <taxon>Pentapetalae</taxon>
        <taxon>rosids</taxon>
        <taxon>fabids</taxon>
        <taxon>Rosales</taxon>
        <taxon>Cannabaceae</taxon>
        <taxon>Parasponia</taxon>
    </lineage>
</organism>
<accession>A0A2P5AFJ7</accession>
<proteinExistence type="predicted"/>
<gene>
    <name evidence="1" type="ORF">PanWU01x14_337500</name>
</gene>